<reference evidence="2" key="1">
    <citation type="journal article" date="2023" name="Mol. Phylogenet. Evol.">
        <title>Genome-scale phylogeny and comparative genomics of the fungal order Sordariales.</title>
        <authorList>
            <person name="Hensen N."/>
            <person name="Bonometti L."/>
            <person name="Westerberg I."/>
            <person name="Brannstrom I.O."/>
            <person name="Guillou S."/>
            <person name="Cros-Aarteil S."/>
            <person name="Calhoun S."/>
            <person name="Haridas S."/>
            <person name="Kuo A."/>
            <person name="Mondo S."/>
            <person name="Pangilinan J."/>
            <person name="Riley R."/>
            <person name="LaButti K."/>
            <person name="Andreopoulos B."/>
            <person name="Lipzen A."/>
            <person name="Chen C."/>
            <person name="Yan M."/>
            <person name="Daum C."/>
            <person name="Ng V."/>
            <person name="Clum A."/>
            <person name="Steindorff A."/>
            <person name="Ohm R.A."/>
            <person name="Martin F."/>
            <person name="Silar P."/>
            <person name="Natvig D.O."/>
            <person name="Lalanne C."/>
            <person name="Gautier V."/>
            <person name="Ament-Velasquez S.L."/>
            <person name="Kruys A."/>
            <person name="Hutchinson M.I."/>
            <person name="Powell A.J."/>
            <person name="Barry K."/>
            <person name="Miller A.N."/>
            <person name="Grigoriev I.V."/>
            <person name="Debuchy R."/>
            <person name="Gladieux P."/>
            <person name="Hiltunen Thoren M."/>
            <person name="Johannesson H."/>
        </authorList>
    </citation>
    <scope>NUCLEOTIDE SEQUENCE</scope>
    <source>
        <strain evidence="2">PSN243</strain>
    </source>
</reference>
<dbReference type="InterPro" id="IPR042935">
    <property type="entry name" value="Tad1"/>
</dbReference>
<proteinExistence type="predicted"/>
<dbReference type="GO" id="GO:0002100">
    <property type="term" value="P:tRNA wobble adenosine to inosine editing"/>
    <property type="evidence" value="ECO:0007669"/>
    <property type="project" value="InterPro"/>
</dbReference>
<evidence type="ECO:0000259" key="1">
    <source>
        <dbReference type="PROSITE" id="PS50141"/>
    </source>
</evidence>
<evidence type="ECO:0000313" key="3">
    <source>
        <dbReference type="Proteomes" id="UP001321760"/>
    </source>
</evidence>
<dbReference type="Proteomes" id="UP001321760">
    <property type="component" value="Unassembled WGS sequence"/>
</dbReference>
<dbReference type="SMART" id="SM00552">
    <property type="entry name" value="ADEAMc"/>
    <property type="match status" value="1"/>
</dbReference>
<dbReference type="InterPro" id="IPR002466">
    <property type="entry name" value="A_deamin"/>
</dbReference>
<feature type="domain" description="A to I editase" evidence="1">
    <location>
        <begin position="52"/>
        <end position="391"/>
    </location>
</feature>
<reference evidence="2" key="2">
    <citation type="submission" date="2023-05" db="EMBL/GenBank/DDBJ databases">
        <authorList>
            <consortium name="Lawrence Berkeley National Laboratory"/>
            <person name="Steindorff A."/>
            <person name="Hensen N."/>
            <person name="Bonometti L."/>
            <person name="Westerberg I."/>
            <person name="Brannstrom I.O."/>
            <person name="Guillou S."/>
            <person name="Cros-Aarteil S."/>
            <person name="Calhoun S."/>
            <person name="Haridas S."/>
            <person name="Kuo A."/>
            <person name="Mondo S."/>
            <person name="Pangilinan J."/>
            <person name="Riley R."/>
            <person name="Labutti K."/>
            <person name="Andreopoulos B."/>
            <person name="Lipzen A."/>
            <person name="Chen C."/>
            <person name="Yanf M."/>
            <person name="Daum C."/>
            <person name="Ng V."/>
            <person name="Clum A."/>
            <person name="Ohm R."/>
            <person name="Martin F."/>
            <person name="Silar P."/>
            <person name="Natvig D."/>
            <person name="Lalanne C."/>
            <person name="Gautier V."/>
            <person name="Ament-Velasquez S.L."/>
            <person name="Kruys A."/>
            <person name="Hutchinson M.I."/>
            <person name="Powell A.J."/>
            <person name="Barry K."/>
            <person name="Miller A.N."/>
            <person name="Grigoriev I.V."/>
            <person name="Debuchy R."/>
            <person name="Gladieux P."/>
            <person name="Thoren M.H."/>
            <person name="Johannesson H."/>
        </authorList>
    </citation>
    <scope>NUCLEOTIDE SEQUENCE</scope>
    <source>
        <strain evidence="2">PSN243</strain>
    </source>
</reference>
<dbReference type="AlphaFoldDB" id="A0AAV9GWM4"/>
<accession>A0AAV9GWM4</accession>
<organism evidence="2 3">
    <name type="scientific">Podospora aff. communis PSN243</name>
    <dbReference type="NCBI Taxonomy" id="3040156"/>
    <lineage>
        <taxon>Eukaryota</taxon>
        <taxon>Fungi</taxon>
        <taxon>Dikarya</taxon>
        <taxon>Ascomycota</taxon>
        <taxon>Pezizomycotina</taxon>
        <taxon>Sordariomycetes</taxon>
        <taxon>Sordariomycetidae</taxon>
        <taxon>Sordariales</taxon>
        <taxon>Podosporaceae</taxon>
        <taxon>Podospora</taxon>
    </lineage>
</organism>
<dbReference type="PANTHER" id="PTHR47803:SF1">
    <property type="entry name" value="TRNA-SPECIFIC ADENOSINE DEAMINASE 1"/>
    <property type="match status" value="1"/>
</dbReference>
<gene>
    <name evidence="2" type="ORF">QBC34DRAFT_344218</name>
</gene>
<protein>
    <submittedName>
        <fullName evidence="2">Adenosine deaminase/editase</fullName>
    </submittedName>
</protein>
<comment type="caution">
    <text evidence="2">The sequence shown here is derived from an EMBL/GenBank/DDBJ whole genome shotgun (WGS) entry which is preliminary data.</text>
</comment>
<dbReference type="PANTHER" id="PTHR47803">
    <property type="entry name" value="TRNA-SPECIFIC ADENOSINE DEAMINASE 1"/>
    <property type="match status" value="1"/>
</dbReference>
<evidence type="ECO:0000313" key="2">
    <source>
        <dbReference type="EMBL" id="KAK4453364.1"/>
    </source>
</evidence>
<dbReference type="PROSITE" id="PS50141">
    <property type="entry name" value="A_DEAMIN_EDITASE"/>
    <property type="match status" value="1"/>
</dbReference>
<keyword evidence="3" id="KW-1185">Reference proteome</keyword>
<dbReference type="Pfam" id="PF02137">
    <property type="entry name" value="A_deamin"/>
    <property type="match status" value="1"/>
</dbReference>
<dbReference type="EMBL" id="MU865920">
    <property type="protein sequence ID" value="KAK4453364.1"/>
    <property type="molecule type" value="Genomic_DNA"/>
</dbReference>
<name>A0AAV9GWM4_9PEZI</name>
<sequence>MSMADQIAALVHEEFRKLPAKRKPPVRDNGIHEWVPLSGIVAKGPNGLKCLSLATGMKCLPGCKVSESNGVAIHDWHAEILALRSFNHFVLSECLRLAADETTTSEFIRRRTPEAISPQSLHQENLSWHGQPFAWQPHVTLHMYCSEAPCGDASMELIMAAQDDASPWEIPPSLTKILSSTSGPSETTTSTALPGRAFFSHLGVVRRKPARGDAPPSLSKSCSDKIALKQCTSLLSSLSSLLVSPSGVYLSTLVLPKSQFSERACERCFSPEGRMRPVAERRWDGGGYAFVPFTVETTGEEFEFSKRAVAGSAEKTSATNLAVSWTIGGLEEGLVGGMLQGRKQFVLKGASAVSRRGMWKLAAEVAEWLEGDCAEVIQKTLTEGTYDEVKARNLLDGRREVKGDVKREALTGWVQNTGGGGFTLEKKKTRSASSS</sequence>
<dbReference type="GO" id="GO:0043829">
    <property type="term" value="F:tRNA-specific adenosine-37 deaminase activity"/>
    <property type="evidence" value="ECO:0007669"/>
    <property type="project" value="TreeGrafter"/>
</dbReference>
<dbReference type="GO" id="GO:0003723">
    <property type="term" value="F:RNA binding"/>
    <property type="evidence" value="ECO:0007669"/>
    <property type="project" value="InterPro"/>
</dbReference>